<protein>
    <submittedName>
        <fullName evidence="1">Uncharacterized protein</fullName>
    </submittedName>
</protein>
<sequence>MWRGWVKDASAWREDLGGAQWSLHDTSESLFLHKLPLSPPAVPAQPLRIRHPAVNAAAPPQGSPLSTHHQPHHVSCFLHMGCHTCAEQRVCASVLPLVSSCLGHGTLGSHPSDHAVATMRSPWRPIFSLVLQHIAIVIPGFCLFSAPSASLNGYSGSSSTLRSTGMVPQGVNPDSSPAGQGSLSSSPPAHVLPRPPLDDGG</sequence>
<dbReference type="Proteomes" id="UP000724584">
    <property type="component" value="Unassembled WGS sequence"/>
</dbReference>
<evidence type="ECO:0000313" key="1">
    <source>
        <dbReference type="EMBL" id="KAH6640615.1"/>
    </source>
</evidence>
<reference evidence="1 2" key="1">
    <citation type="journal article" date="2021" name="Nat. Commun.">
        <title>Genetic determinants of endophytism in the Arabidopsis root mycobiome.</title>
        <authorList>
            <person name="Mesny F."/>
            <person name="Miyauchi S."/>
            <person name="Thiergart T."/>
            <person name="Pickel B."/>
            <person name="Atanasova L."/>
            <person name="Karlsson M."/>
            <person name="Huettel B."/>
            <person name="Barry K.W."/>
            <person name="Haridas S."/>
            <person name="Chen C."/>
            <person name="Bauer D."/>
            <person name="Andreopoulos W."/>
            <person name="Pangilinan J."/>
            <person name="LaButti K."/>
            <person name="Riley R."/>
            <person name="Lipzen A."/>
            <person name="Clum A."/>
            <person name="Drula E."/>
            <person name="Henrissat B."/>
            <person name="Kohler A."/>
            <person name="Grigoriev I.V."/>
            <person name="Martin F.M."/>
            <person name="Hacquard S."/>
        </authorList>
    </citation>
    <scope>NUCLEOTIDE SEQUENCE [LARGE SCALE GENOMIC DNA]</scope>
    <source>
        <strain evidence="1 2">MPI-SDFR-AT-0079</strain>
    </source>
</reference>
<gene>
    <name evidence="1" type="ORF">F5144DRAFT_104931</name>
</gene>
<evidence type="ECO:0000313" key="2">
    <source>
        <dbReference type="Proteomes" id="UP000724584"/>
    </source>
</evidence>
<comment type="caution">
    <text evidence="1">The sequence shown here is derived from an EMBL/GenBank/DDBJ whole genome shotgun (WGS) entry which is preliminary data.</text>
</comment>
<name>A0ACB7PGG9_9PEZI</name>
<dbReference type="EMBL" id="JAGIZQ010000002">
    <property type="protein sequence ID" value="KAH6640615.1"/>
    <property type="molecule type" value="Genomic_DNA"/>
</dbReference>
<organism evidence="1 2">
    <name type="scientific">Chaetomium tenue</name>
    <dbReference type="NCBI Taxonomy" id="1854479"/>
    <lineage>
        <taxon>Eukaryota</taxon>
        <taxon>Fungi</taxon>
        <taxon>Dikarya</taxon>
        <taxon>Ascomycota</taxon>
        <taxon>Pezizomycotina</taxon>
        <taxon>Sordariomycetes</taxon>
        <taxon>Sordariomycetidae</taxon>
        <taxon>Sordariales</taxon>
        <taxon>Chaetomiaceae</taxon>
        <taxon>Chaetomium</taxon>
    </lineage>
</organism>
<accession>A0ACB7PGG9</accession>
<proteinExistence type="predicted"/>
<keyword evidence="2" id="KW-1185">Reference proteome</keyword>